<dbReference type="EMBL" id="JAQLWO010000003">
    <property type="protein sequence ID" value="MDB7905237.1"/>
    <property type="molecule type" value="Genomic_DNA"/>
</dbReference>
<dbReference type="Proteomes" id="UP001211006">
    <property type="component" value="Unassembled WGS sequence"/>
</dbReference>
<name>A0AAW6BYJ5_FLAPL</name>
<evidence type="ECO:0000313" key="1">
    <source>
        <dbReference type="EMBL" id="MDB7905237.1"/>
    </source>
</evidence>
<comment type="caution">
    <text evidence="1">The sequence shown here is derived from an EMBL/GenBank/DDBJ whole genome shotgun (WGS) entry which is preliminary data.</text>
</comment>
<dbReference type="RefSeq" id="WP_024723312.1">
    <property type="nucleotide sequence ID" value="NZ_BAABZG010000001.1"/>
</dbReference>
<gene>
    <name evidence="1" type="ORF">PND83_04525</name>
</gene>
<dbReference type="PROSITE" id="PS51257">
    <property type="entry name" value="PROKAR_LIPOPROTEIN"/>
    <property type="match status" value="1"/>
</dbReference>
<protein>
    <recommendedName>
        <fullName evidence="3">Lipoprotein</fullName>
    </recommendedName>
</protein>
<evidence type="ECO:0008006" key="3">
    <source>
        <dbReference type="Google" id="ProtNLM"/>
    </source>
</evidence>
<reference evidence="1" key="1">
    <citation type="submission" date="2023-01" db="EMBL/GenBank/DDBJ databases">
        <title>Human gut microbiome strain richness.</title>
        <authorList>
            <person name="Chen-Liaw A."/>
        </authorList>
    </citation>
    <scope>NUCLEOTIDE SEQUENCE</scope>
    <source>
        <strain evidence="1">2225st1_A6_2225SCRN_200828</strain>
    </source>
</reference>
<proteinExistence type="predicted"/>
<dbReference type="AlphaFoldDB" id="A0AAW6BYJ5"/>
<evidence type="ECO:0000313" key="2">
    <source>
        <dbReference type="Proteomes" id="UP001211006"/>
    </source>
</evidence>
<organism evidence="1 2">
    <name type="scientific">Flavonifractor plautii</name>
    <name type="common">Fusobacterium plautii</name>
    <dbReference type="NCBI Taxonomy" id="292800"/>
    <lineage>
        <taxon>Bacteria</taxon>
        <taxon>Bacillati</taxon>
        <taxon>Bacillota</taxon>
        <taxon>Clostridia</taxon>
        <taxon>Eubacteriales</taxon>
        <taxon>Oscillospiraceae</taxon>
        <taxon>Flavonifractor</taxon>
    </lineage>
</organism>
<accession>A0AAW6BYJ5</accession>
<sequence length="157" mass="17710">MMRIWIAVLPVLLLLAGCGGEKDAGYVARKLDIVLPQPAAVTSGDSHGGFHGDFHGDGLLHMELTFSQEDALAVEEAVSSAGWSLFPMEPELEERLYPDGAGASDWPDWPVPARGWWYLEDRQEDETEDMWQRYSYNYTFAVYDPDTGILYYQELDT</sequence>